<dbReference type="EMBL" id="FOHK01000006">
    <property type="protein sequence ID" value="SET28783.1"/>
    <property type="molecule type" value="Genomic_DNA"/>
</dbReference>
<dbReference type="InterPro" id="IPR029046">
    <property type="entry name" value="LolA/LolB/LppX"/>
</dbReference>
<evidence type="ECO:0000256" key="9">
    <source>
        <dbReference type="ARBA" id="ARBA00023186"/>
    </source>
</evidence>
<dbReference type="Proteomes" id="UP000199308">
    <property type="component" value="Unassembled WGS sequence"/>
</dbReference>
<evidence type="ECO:0000256" key="7">
    <source>
        <dbReference type="ARBA" id="ARBA00022764"/>
    </source>
</evidence>
<sequence precursor="true">MEFMRHARQSCRGVMLACLFVPMGALADAKQDLMEKLASLKSLQASFSQTILDEEQNALQSSTGELSLAQPNKALWHVQSPDESMIISNGENIWFYDPFIEQVTIFDYQTSVVDTPILLLTSTDDALWQKYDITSTASETYVVTSKEQQSQVVSLTLNFNGQELVGFALLDATGQRSVVTLSNVRKNHKMKMDKFDFIVPEDTFIDDQR</sequence>
<dbReference type="PANTHER" id="PTHR35869:SF1">
    <property type="entry name" value="OUTER-MEMBRANE LIPOPROTEIN CARRIER PROTEIN"/>
    <property type="match status" value="1"/>
</dbReference>
<keyword evidence="7 10" id="KW-0574">Periplasm</keyword>
<protein>
    <recommendedName>
        <fullName evidence="4 10">Outer-membrane lipoprotein carrier protein</fullName>
    </recommendedName>
</protein>
<evidence type="ECO:0000256" key="10">
    <source>
        <dbReference type="HAMAP-Rule" id="MF_00240"/>
    </source>
</evidence>
<reference evidence="11 12" key="1">
    <citation type="submission" date="2016-10" db="EMBL/GenBank/DDBJ databases">
        <authorList>
            <person name="de Groot N.N."/>
        </authorList>
    </citation>
    <scope>NUCLEOTIDE SEQUENCE [LARGE SCALE GENOMIC DNA]</scope>
    <source>
        <strain evidence="11 12">DSM 19706</strain>
    </source>
</reference>
<dbReference type="GO" id="GO:0042953">
    <property type="term" value="P:lipoprotein transport"/>
    <property type="evidence" value="ECO:0007669"/>
    <property type="project" value="InterPro"/>
</dbReference>
<dbReference type="OrthoDB" id="9787361at2"/>
<dbReference type="RefSeq" id="WP_093328814.1">
    <property type="nucleotide sequence ID" value="NZ_AP027363.1"/>
</dbReference>
<dbReference type="STRING" id="349064.SAMN05660429_01423"/>
<dbReference type="InterPro" id="IPR018323">
    <property type="entry name" value="OM_lipoprot_carrier_LolA_Pbac"/>
</dbReference>
<dbReference type="Gene3D" id="2.50.20.10">
    <property type="entry name" value="Lipoprotein localisation LolA/LolB/LppX"/>
    <property type="match status" value="1"/>
</dbReference>
<dbReference type="InterPro" id="IPR004564">
    <property type="entry name" value="OM_lipoprot_carrier_LolA-like"/>
</dbReference>
<organism evidence="11 12">
    <name type="scientific">Thalassotalea agarivorans</name>
    <name type="common">Thalassomonas agarivorans</name>
    <dbReference type="NCBI Taxonomy" id="349064"/>
    <lineage>
        <taxon>Bacteria</taxon>
        <taxon>Pseudomonadati</taxon>
        <taxon>Pseudomonadota</taxon>
        <taxon>Gammaproteobacteria</taxon>
        <taxon>Alteromonadales</taxon>
        <taxon>Colwelliaceae</taxon>
        <taxon>Thalassotalea</taxon>
    </lineage>
</organism>
<dbReference type="GO" id="GO:0044874">
    <property type="term" value="P:lipoprotein localization to outer membrane"/>
    <property type="evidence" value="ECO:0007669"/>
    <property type="project" value="UniProtKB-UniRule"/>
</dbReference>
<evidence type="ECO:0000313" key="11">
    <source>
        <dbReference type="EMBL" id="SET28783.1"/>
    </source>
</evidence>
<comment type="subunit">
    <text evidence="3 10">Monomer.</text>
</comment>
<dbReference type="AlphaFoldDB" id="A0A1I0DB37"/>
<keyword evidence="11" id="KW-0449">Lipoprotein</keyword>
<proteinExistence type="inferred from homology"/>
<evidence type="ECO:0000256" key="1">
    <source>
        <dbReference type="ARBA" id="ARBA00004418"/>
    </source>
</evidence>
<keyword evidence="6 10" id="KW-0732">Signal</keyword>
<comment type="subcellular location">
    <subcellularLocation>
        <location evidence="1 10">Periplasm</location>
    </subcellularLocation>
</comment>
<dbReference type="PANTHER" id="PTHR35869">
    <property type="entry name" value="OUTER-MEMBRANE LIPOPROTEIN CARRIER PROTEIN"/>
    <property type="match status" value="1"/>
</dbReference>
<evidence type="ECO:0000313" key="12">
    <source>
        <dbReference type="Proteomes" id="UP000199308"/>
    </source>
</evidence>
<keyword evidence="12" id="KW-1185">Reference proteome</keyword>
<evidence type="ECO:0000256" key="3">
    <source>
        <dbReference type="ARBA" id="ARBA00011245"/>
    </source>
</evidence>
<dbReference type="Pfam" id="PF03548">
    <property type="entry name" value="LolA"/>
    <property type="match status" value="1"/>
</dbReference>
<feature type="signal peptide" evidence="10">
    <location>
        <begin position="1"/>
        <end position="27"/>
    </location>
</feature>
<comment type="function">
    <text evidence="10">Participates in the translocation of lipoproteins from the inner membrane to the outer membrane. Only forms a complex with a lipoprotein if the residue after the N-terminal Cys is not an aspartate (The Asp acts as a targeting signal to indicate that the lipoprotein should stay in the inner membrane).</text>
</comment>
<dbReference type="SUPFAM" id="SSF89392">
    <property type="entry name" value="Prokaryotic lipoproteins and lipoprotein localization factors"/>
    <property type="match status" value="1"/>
</dbReference>
<dbReference type="GO" id="GO:0030288">
    <property type="term" value="C:outer membrane-bounded periplasmic space"/>
    <property type="evidence" value="ECO:0007669"/>
    <property type="project" value="TreeGrafter"/>
</dbReference>
<name>A0A1I0DB37_THASX</name>
<gene>
    <name evidence="10" type="primary">lolA</name>
    <name evidence="11" type="ORF">SAMN05660429_01423</name>
</gene>
<accession>A0A1I0DB37</accession>
<dbReference type="HAMAP" id="MF_00240">
    <property type="entry name" value="LolA"/>
    <property type="match status" value="1"/>
</dbReference>
<evidence type="ECO:0000256" key="8">
    <source>
        <dbReference type="ARBA" id="ARBA00022927"/>
    </source>
</evidence>
<evidence type="ECO:0000256" key="4">
    <source>
        <dbReference type="ARBA" id="ARBA00014035"/>
    </source>
</evidence>
<keyword evidence="5 10" id="KW-0813">Transport</keyword>
<dbReference type="NCBIfam" id="TIGR00547">
    <property type="entry name" value="lolA"/>
    <property type="match status" value="1"/>
</dbReference>
<evidence type="ECO:0000256" key="5">
    <source>
        <dbReference type="ARBA" id="ARBA00022448"/>
    </source>
</evidence>
<comment type="similarity">
    <text evidence="2 10">Belongs to the LolA family.</text>
</comment>
<dbReference type="CDD" id="cd16325">
    <property type="entry name" value="LolA"/>
    <property type="match status" value="1"/>
</dbReference>
<keyword evidence="9 10" id="KW-0143">Chaperone</keyword>
<evidence type="ECO:0000256" key="6">
    <source>
        <dbReference type="ARBA" id="ARBA00022729"/>
    </source>
</evidence>
<feature type="chain" id="PRO_5011801106" description="Outer-membrane lipoprotein carrier protein" evidence="10">
    <location>
        <begin position="28"/>
        <end position="209"/>
    </location>
</feature>
<keyword evidence="8 10" id="KW-0653">Protein transport</keyword>
<evidence type="ECO:0000256" key="2">
    <source>
        <dbReference type="ARBA" id="ARBA00007615"/>
    </source>
</evidence>